<gene>
    <name evidence="2" type="ORF">GGX14DRAFT_635401</name>
</gene>
<evidence type="ECO:0000313" key="2">
    <source>
        <dbReference type="EMBL" id="KAJ7207527.1"/>
    </source>
</evidence>
<dbReference type="Proteomes" id="UP001219525">
    <property type="component" value="Unassembled WGS sequence"/>
</dbReference>
<organism evidence="2 3">
    <name type="scientific">Mycena pura</name>
    <dbReference type="NCBI Taxonomy" id="153505"/>
    <lineage>
        <taxon>Eukaryota</taxon>
        <taxon>Fungi</taxon>
        <taxon>Dikarya</taxon>
        <taxon>Basidiomycota</taxon>
        <taxon>Agaricomycotina</taxon>
        <taxon>Agaricomycetes</taxon>
        <taxon>Agaricomycetidae</taxon>
        <taxon>Agaricales</taxon>
        <taxon>Marasmiineae</taxon>
        <taxon>Mycenaceae</taxon>
        <taxon>Mycena</taxon>
    </lineage>
</organism>
<evidence type="ECO:0000313" key="3">
    <source>
        <dbReference type="Proteomes" id="UP001219525"/>
    </source>
</evidence>
<evidence type="ECO:0000256" key="1">
    <source>
        <dbReference type="SAM" id="MobiDB-lite"/>
    </source>
</evidence>
<reference evidence="2" key="1">
    <citation type="submission" date="2023-03" db="EMBL/GenBank/DDBJ databases">
        <title>Massive genome expansion in bonnet fungi (Mycena s.s.) driven by repeated elements and novel gene families across ecological guilds.</title>
        <authorList>
            <consortium name="Lawrence Berkeley National Laboratory"/>
            <person name="Harder C.B."/>
            <person name="Miyauchi S."/>
            <person name="Viragh M."/>
            <person name="Kuo A."/>
            <person name="Thoen E."/>
            <person name="Andreopoulos B."/>
            <person name="Lu D."/>
            <person name="Skrede I."/>
            <person name="Drula E."/>
            <person name="Henrissat B."/>
            <person name="Morin E."/>
            <person name="Kohler A."/>
            <person name="Barry K."/>
            <person name="LaButti K."/>
            <person name="Morin E."/>
            <person name="Salamov A."/>
            <person name="Lipzen A."/>
            <person name="Mereny Z."/>
            <person name="Hegedus B."/>
            <person name="Baldrian P."/>
            <person name="Stursova M."/>
            <person name="Weitz H."/>
            <person name="Taylor A."/>
            <person name="Grigoriev I.V."/>
            <person name="Nagy L.G."/>
            <person name="Martin F."/>
            <person name="Kauserud H."/>
        </authorList>
    </citation>
    <scope>NUCLEOTIDE SEQUENCE</scope>
    <source>
        <strain evidence="2">9144</strain>
    </source>
</reference>
<proteinExistence type="predicted"/>
<keyword evidence="3" id="KW-1185">Reference proteome</keyword>
<feature type="region of interest" description="Disordered" evidence="1">
    <location>
        <begin position="43"/>
        <end position="78"/>
    </location>
</feature>
<dbReference type="AlphaFoldDB" id="A0AAD6YFR2"/>
<protein>
    <submittedName>
        <fullName evidence="2">Uncharacterized protein</fullName>
    </submittedName>
</protein>
<comment type="caution">
    <text evidence="2">The sequence shown here is derived from an EMBL/GenBank/DDBJ whole genome shotgun (WGS) entry which is preliminary data.</text>
</comment>
<accession>A0AAD6YFR2</accession>
<name>A0AAD6YFR2_9AGAR</name>
<sequence>MFELKVYSQLFLQSVLHNQLSSQHHKTIQEILKGRLCHPIKLRRQARPPPNVSPSESSRPPLLNIPEAQLPPAKPGLDSRALRHELDAQNYVHGADSTTGKHEIHPTDVGSEGIKSFFRDHECGKYLVYVIVKDSTACCSVDPNLLRSLQLMITVYGDVVRLSDSPTFKFSVEAFETMVYHNLALCVARQVAAYARLRSANDGWADWEDSDFEDMPELVDPFE</sequence>
<dbReference type="EMBL" id="JARJCW010000036">
    <property type="protein sequence ID" value="KAJ7207527.1"/>
    <property type="molecule type" value="Genomic_DNA"/>
</dbReference>